<dbReference type="EMBL" id="ABEU02000002">
    <property type="status" value="NOT_ANNOTATED_CDS"/>
    <property type="molecule type" value="Genomic_DNA"/>
</dbReference>
<evidence type="ECO:0000256" key="3">
    <source>
        <dbReference type="ARBA" id="ARBA00022771"/>
    </source>
</evidence>
<keyword evidence="2" id="KW-0677">Repeat</keyword>
<feature type="region of interest" description="Disordered" evidence="7">
    <location>
        <begin position="1945"/>
        <end position="1972"/>
    </location>
</feature>
<feature type="domain" description="C3H1-type" evidence="8">
    <location>
        <begin position="1823"/>
        <end position="1852"/>
    </location>
</feature>
<dbReference type="PROSITE" id="PS50103">
    <property type="entry name" value="ZF_C3H1"/>
    <property type="match status" value="3"/>
</dbReference>
<feature type="region of interest" description="Disordered" evidence="7">
    <location>
        <begin position="1523"/>
        <end position="1542"/>
    </location>
</feature>
<feature type="region of interest" description="Disordered" evidence="7">
    <location>
        <begin position="155"/>
        <end position="188"/>
    </location>
</feature>
<keyword evidence="5" id="KW-0238">DNA-binding</keyword>
<feature type="compositionally biased region" description="Polar residues" evidence="7">
    <location>
        <begin position="165"/>
        <end position="178"/>
    </location>
</feature>
<feature type="region of interest" description="Disordered" evidence="7">
    <location>
        <begin position="1"/>
        <end position="24"/>
    </location>
</feature>
<feature type="region of interest" description="Disordered" evidence="7">
    <location>
        <begin position="287"/>
        <end position="312"/>
    </location>
</feature>
<dbReference type="PANTHER" id="PTHR46156">
    <property type="entry name" value="CCCH ZINGC FINGER"/>
    <property type="match status" value="1"/>
</dbReference>
<evidence type="ECO:0000256" key="6">
    <source>
        <dbReference type="PROSITE-ProRule" id="PRU00723"/>
    </source>
</evidence>
<dbReference type="GeneID" id="112292602"/>
<reference evidence="9" key="3">
    <citation type="submission" date="2020-12" db="UniProtKB">
        <authorList>
            <consortium name="EnsemblPlants"/>
        </authorList>
    </citation>
    <scope>IDENTIFICATION</scope>
</reference>
<dbReference type="GO" id="GO:0003677">
    <property type="term" value="F:DNA binding"/>
    <property type="evidence" value="ECO:0007669"/>
    <property type="project" value="UniProtKB-KW"/>
</dbReference>
<dbReference type="PANTHER" id="PTHR46156:SF1">
    <property type="entry name" value="ZINC FINGER CCCH DOMAIN-CONTAINING PROTEIN 3"/>
    <property type="match status" value="1"/>
</dbReference>
<name>A0A7I4D9M8_PHYPA</name>
<feature type="region of interest" description="Disordered" evidence="7">
    <location>
        <begin position="659"/>
        <end position="690"/>
    </location>
</feature>
<feature type="domain" description="C3H1-type" evidence="8">
    <location>
        <begin position="1905"/>
        <end position="1932"/>
    </location>
</feature>
<dbReference type="RefSeq" id="XP_024397037.1">
    <property type="nucleotide sequence ID" value="XM_024541269.2"/>
</dbReference>
<dbReference type="Gene3D" id="4.10.1000.10">
    <property type="entry name" value="Zinc finger, CCCH-type"/>
    <property type="match status" value="2"/>
</dbReference>
<evidence type="ECO:0000256" key="7">
    <source>
        <dbReference type="SAM" id="MobiDB-lite"/>
    </source>
</evidence>
<dbReference type="Proteomes" id="UP000006727">
    <property type="component" value="Chromosome 2"/>
</dbReference>
<feature type="compositionally biased region" description="Low complexity" evidence="7">
    <location>
        <begin position="1525"/>
        <end position="1540"/>
    </location>
</feature>
<keyword evidence="1 6" id="KW-0479">Metal-binding</keyword>
<proteinExistence type="predicted"/>
<dbReference type="KEGG" id="ppp:112292602"/>
<gene>
    <name evidence="9" type="primary">LOC112292602</name>
</gene>
<organism evidence="9 10">
    <name type="scientific">Physcomitrium patens</name>
    <name type="common">Spreading-leaved earth moss</name>
    <name type="synonym">Physcomitrella patens</name>
    <dbReference type="NCBI Taxonomy" id="3218"/>
    <lineage>
        <taxon>Eukaryota</taxon>
        <taxon>Viridiplantae</taxon>
        <taxon>Streptophyta</taxon>
        <taxon>Embryophyta</taxon>
        <taxon>Bryophyta</taxon>
        <taxon>Bryophytina</taxon>
        <taxon>Bryopsida</taxon>
        <taxon>Funariidae</taxon>
        <taxon>Funariales</taxon>
        <taxon>Funariaceae</taxon>
        <taxon>Physcomitrium</taxon>
    </lineage>
</organism>
<keyword evidence="4 6" id="KW-0862">Zinc</keyword>
<dbReference type="FunFam" id="4.10.1000.10:FF:000022">
    <property type="entry name" value="Zinc finger CCCH domain-containing protein 7"/>
    <property type="match status" value="1"/>
</dbReference>
<dbReference type="SMART" id="SM00356">
    <property type="entry name" value="ZnF_C3H1"/>
    <property type="match status" value="5"/>
</dbReference>
<evidence type="ECO:0000256" key="5">
    <source>
        <dbReference type="ARBA" id="ARBA00023125"/>
    </source>
</evidence>
<dbReference type="GO" id="GO:0005634">
    <property type="term" value="C:nucleus"/>
    <property type="evidence" value="ECO:0000318"/>
    <property type="project" value="GO_Central"/>
</dbReference>
<dbReference type="FunFam" id="4.10.1000.10:FF:000008">
    <property type="entry name" value="zinc finger CCCH domain-containing protein 3"/>
    <property type="match status" value="1"/>
</dbReference>
<dbReference type="GO" id="GO:0008270">
    <property type="term" value="F:zinc ion binding"/>
    <property type="evidence" value="ECO:0007669"/>
    <property type="project" value="UniProtKB-KW"/>
</dbReference>
<feature type="compositionally biased region" description="Basic and acidic residues" evidence="7">
    <location>
        <begin position="796"/>
        <end position="805"/>
    </location>
</feature>
<feature type="compositionally biased region" description="Polar residues" evidence="7">
    <location>
        <begin position="1138"/>
        <end position="1150"/>
    </location>
</feature>
<feature type="compositionally biased region" description="Basic and acidic residues" evidence="7">
    <location>
        <begin position="1168"/>
        <end position="1179"/>
    </location>
</feature>
<dbReference type="Gramene" id="Pp3c2_14590V3.9">
    <property type="protein sequence ID" value="Pp3c2_14590V3.9"/>
    <property type="gene ID" value="Pp3c2_14590"/>
</dbReference>
<feature type="region of interest" description="Disordered" evidence="7">
    <location>
        <begin position="1133"/>
        <end position="1179"/>
    </location>
</feature>
<dbReference type="EnsemblPlants" id="Pp3c2_14590V3.9">
    <property type="protein sequence ID" value="Pp3c2_14590V3.9"/>
    <property type="gene ID" value="Pp3c2_14590"/>
</dbReference>
<accession>A0A7I4D9M8</accession>
<keyword evidence="3 6" id="KW-0863">Zinc-finger</keyword>
<feature type="domain" description="C3H1-type" evidence="8">
    <location>
        <begin position="1878"/>
        <end position="1904"/>
    </location>
</feature>
<dbReference type="EnsemblPlants" id="Pp3c2_14590V3.7">
    <property type="protein sequence ID" value="Pp3c2_14590V3.7"/>
    <property type="gene ID" value="Pp3c2_14590"/>
</dbReference>
<feature type="compositionally biased region" description="Basic residues" evidence="7">
    <location>
        <begin position="1948"/>
        <end position="1957"/>
    </location>
</feature>
<keyword evidence="10" id="KW-1185">Reference proteome</keyword>
<feature type="compositionally biased region" description="Polar residues" evidence="7">
    <location>
        <begin position="500"/>
        <end position="510"/>
    </location>
</feature>
<feature type="zinc finger region" description="C3H1-type" evidence="6">
    <location>
        <begin position="1823"/>
        <end position="1852"/>
    </location>
</feature>
<feature type="region of interest" description="Disordered" evidence="7">
    <location>
        <begin position="788"/>
        <end position="843"/>
    </location>
</feature>
<feature type="zinc finger region" description="C3H1-type" evidence="6">
    <location>
        <begin position="1878"/>
        <end position="1904"/>
    </location>
</feature>
<sequence>MMPPGFGPEYTRSNDGGSHGLGGLRFSHREALRMEAIAPGVRGVYNGGHGPPSHDENYNGRPRMIVATGSIGMSASVGSAAAETWDMKAMAAHRHRTLVAECSAQRMDLKAQMQAIPSQTFLSGFRPPLMHSETLPPQACPPGFRHSSIYNKALPPQSFPPSFRGPSNFTEGLSTQSGPPGFGPQIPYAENSAIIQPEMKFRTAEPSTLGSEFHHDDRSGHLFGIRETMRGSSVYGGADRRGWFLNESSSGAGRVCENHFVDPHISKPYILPPQPWVEQLLNQSRGANTENESWSRDSLPQHVRPHSPTSVSKVTSPLALYTGICWSRNLQDDNLASTREAGKRRSYEGVDSNLRTPSFKLPRIDRLEDNLLEPTSRRAESHLEFEKTRSDGLEISDERFYNRDRSHSSPLHSRKQMKYRSIPEPDDRRMERWCDKQDSRTPHISPQNLSDRGLWSPHDGHRPHHSIDISLESKLRTRSSLSRPTTHIDRSSLRAPPRSYRSNSKTNKYRNGSHEVKRSELSNLSIGLPRINLHSRSPEEYPDCHRRALRADESCIRNGDRSPWLLGRKTSFAGGTDQHAASGISANMQSGVERKAAPDGSTMIHSSRAVGDHVEDERSRSGCQIPVFSTEEQSHCRYIGVMQKATDSLDIVRLSTDKIKNERGSPPPLRPSKRRKFAGLETKPEQHGNLDNKLPLYKNNVQFSGERASSSISKDATLIVGKHSVSMQPVAESSSEIIRNISNVKPVKVSQDLEVDWDIQPERITSRVQDAFGAAAEPSFVEISNTDDVGTVIPKDTPKEGEEHKKRISIVKSGQIQDEVQEGTMHPGKDSKSVSGSRSLLERKSLVPSEKNRQFLENGIIESGPVRASTYPSSLASEVTLHSPTVVLGTDDDLVTVSKLSTDFNEGTGQKVILTDHKTELIPIANLLKTPTGSDLKPSESLGKSHSPGESILQEDVLGFSCSQHMLQDLPTSKVSKERDSSEPSEIIFRTLESSSMATKFLLEESFVDGQIVQIDQLLHSGKEAAVMSRCNPCVGDTRVSSLTEVVDRQVVISGTSLSTLIPSGIETNGESPVNDRTAESFHQSVHSELHHSLGLPGHKQAKQPGGLVSEKLVSMPKLRNVMTEKGEACIVQEKQDITTAPQSSDLSNTSDKEEYQLARPGGNFRNEPQERFTEGDTDSTKLARAFTSEVAASVNESRADLKLIPQLSAENDKAVLHVERELGKRRKLVRVENGDNMQQVTTVVDTAANGKKTNTVAEEIKRGLISVKNQISSLKDGMMNTVPVLKPVNTHLASSHPPAQSIAAPQFPELRSYRSSKTWRREPTSVSSQRFPNDPRHAPAVVVQPSAYVRKKFSIVRFPTQQVSCQANVIAQPTTSYRCRQKDATDSGKSLALSASQLPKHVQVGALSPSTTSTACPSEKNPDIKMNTICAKPSEKPMLSSIRGSNPAGDETLATHPESIVTGIPSAPSSKSSPCRPTCVEASSDLTTLACNPAIKPSGRASDETFGYVVSGKKLFMQRKLNRSAVGPSTASASPSSRPGMEKCDVPLGYVKRKTNQLVRCGHRHESSANDALFQEVGDQMKSTSRQRKYSAQTKTKTKLGRVLSQKNGRVHSVAKVWTLSNEGKHNTSVLGVCKNKRYPLFPWKRAKIVAPRLRRGRPPHEGKMGALFFHIRNQLQKYRSGHPVYTRSADGFSLHRSGVVSRSGANLKWTKSLMTQSILASEAATKVVAEAEKEKRVKKEAVAKARVERRSLQDSDNQAKLYSGSVEPSSVSSVESGGIGGAVYVRKGFGNQLVRDSRTTARVFASEKVRWSLHNARLRRAKKQAFCVYYTRFGVCKRGDGKCLYIHDPEKVAVCTKFLRGSCSDPACRLTHKVIPERMSDCSYFLEGLCTNENCPYRHVNVNPKAPICEGFLQGYCSDGDMCNKKHTYVCPQYAVTGKCSSSTCKLRHPKKKKQPTSTSKDNIGSKREGRYFAPTASAEGEYQRQHLCAVNDVGDKVTESGDERADFISIDELDSESPKESQDTDKLLYHRNVFLSSRLPKGGSTNALEDLLKPRFLLKPDVTSS</sequence>
<feature type="compositionally biased region" description="Basic and acidic residues" evidence="7">
    <location>
        <begin position="421"/>
        <end position="441"/>
    </location>
</feature>
<evidence type="ECO:0000313" key="10">
    <source>
        <dbReference type="Proteomes" id="UP000006727"/>
    </source>
</evidence>
<evidence type="ECO:0000256" key="4">
    <source>
        <dbReference type="ARBA" id="ARBA00022833"/>
    </source>
</evidence>
<dbReference type="InterPro" id="IPR000571">
    <property type="entry name" value="Znf_CCCH"/>
</dbReference>
<feature type="region of interest" description="Disordered" evidence="7">
    <location>
        <begin position="400"/>
        <end position="517"/>
    </location>
</feature>
<feature type="zinc finger region" description="C3H1-type" evidence="6">
    <location>
        <begin position="1905"/>
        <end position="1932"/>
    </location>
</feature>
<feature type="compositionally biased region" description="Polar residues" evidence="7">
    <location>
        <begin position="287"/>
        <end position="298"/>
    </location>
</feature>
<reference evidence="9 10" key="2">
    <citation type="journal article" date="2018" name="Plant J.">
        <title>The Physcomitrella patens chromosome-scale assembly reveals moss genome structure and evolution.</title>
        <authorList>
            <person name="Lang D."/>
            <person name="Ullrich K.K."/>
            <person name="Murat F."/>
            <person name="Fuchs J."/>
            <person name="Jenkins J."/>
            <person name="Haas F.B."/>
            <person name="Piednoel M."/>
            <person name="Gundlach H."/>
            <person name="Van Bel M."/>
            <person name="Meyberg R."/>
            <person name="Vives C."/>
            <person name="Morata J."/>
            <person name="Symeonidi A."/>
            <person name="Hiss M."/>
            <person name="Muchero W."/>
            <person name="Kamisugi Y."/>
            <person name="Saleh O."/>
            <person name="Blanc G."/>
            <person name="Decker E.L."/>
            <person name="van Gessel N."/>
            <person name="Grimwood J."/>
            <person name="Hayes R.D."/>
            <person name="Graham S.W."/>
            <person name="Gunter L.E."/>
            <person name="McDaniel S.F."/>
            <person name="Hoernstein S.N.W."/>
            <person name="Larsson A."/>
            <person name="Li F.W."/>
            <person name="Perroud P.F."/>
            <person name="Phillips J."/>
            <person name="Ranjan P."/>
            <person name="Rokshar D.S."/>
            <person name="Rothfels C.J."/>
            <person name="Schneider L."/>
            <person name="Shu S."/>
            <person name="Stevenson D.W."/>
            <person name="Thummler F."/>
            <person name="Tillich M."/>
            <person name="Villarreal Aguilar J.C."/>
            <person name="Widiez T."/>
            <person name="Wong G.K."/>
            <person name="Wymore A."/>
            <person name="Zhang Y."/>
            <person name="Zimmer A.D."/>
            <person name="Quatrano R.S."/>
            <person name="Mayer K.F.X."/>
            <person name="Goodstein D."/>
            <person name="Casacuberta J.M."/>
            <person name="Vandepoele K."/>
            <person name="Reski R."/>
            <person name="Cuming A.C."/>
            <person name="Tuskan G.A."/>
            <person name="Maumus F."/>
            <person name="Salse J."/>
            <person name="Schmutz J."/>
            <person name="Rensing S.A."/>
        </authorList>
    </citation>
    <scope>NUCLEOTIDE SEQUENCE [LARGE SCALE GENOMIC DNA]</scope>
    <source>
        <strain evidence="9 10">cv. Gransden 2004</strain>
    </source>
</reference>
<feature type="compositionally biased region" description="Basic and acidic residues" evidence="7">
    <location>
        <begin position="465"/>
        <end position="475"/>
    </location>
</feature>
<dbReference type="Gramene" id="Pp3c2_14590V3.7">
    <property type="protein sequence ID" value="Pp3c2_14590V3.7"/>
    <property type="gene ID" value="Pp3c2_14590"/>
</dbReference>
<dbReference type="RefSeq" id="XP_024397028.1">
    <property type="nucleotide sequence ID" value="XM_024541260.2"/>
</dbReference>
<protein>
    <recommendedName>
        <fullName evidence="8">C3H1-type domain-containing protein</fullName>
    </recommendedName>
</protein>
<evidence type="ECO:0000259" key="8">
    <source>
        <dbReference type="PROSITE" id="PS50103"/>
    </source>
</evidence>
<feature type="region of interest" description="Disordered" evidence="7">
    <location>
        <begin position="576"/>
        <end position="618"/>
    </location>
</feature>
<evidence type="ECO:0000256" key="2">
    <source>
        <dbReference type="ARBA" id="ARBA00022737"/>
    </source>
</evidence>
<evidence type="ECO:0000313" key="9">
    <source>
        <dbReference type="EnsemblPlants" id="Pp3c2_14590V3.7"/>
    </source>
</evidence>
<reference evidence="9 10" key="1">
    <citation type="journal article" date="2008" name="Science">
        <title>The Physcomitrella genome reveals evolutionary insights into the conquest of land by plants.</title>
        <authorList>
            <person name="Rensing S."/>
            <person name="Lang D."/>
            <person name="Zimmer A."/>
            <person name="Terry A."/>
            <person name="Salamov A."/>
            <person name="Shapiro H."/>
            <person name="Nishiyama T."/>
            <person name="Perroud P.-F."/>
            <person name="Lindquist E."/>
            <person name="Kamisugi Y."/>
            <person name="Tanahashi T."/>
            <person name="Sakakibara K."/>
            <person name="Fujita T."/>
            <person name="Oishi K."/>
            <person name="Shin-I T."/>
            <person name="Kuroki Y."/>
            <person name="Toyoda A."/>
            <person name="Suzuki Y."/>
            <person name="Hashimoto A."/>
            <person name="Yamaguchi K."/>
            <person name="Sugano A."/>
            <person name="Kohara Y."/>
            <person name="Fujiyama A."/>
            <person name="Anterola A."/>
            <person name="Aoki S."/>
            <person name="Ashton N."/>
            <person name="Barbazuk W.B."/>
            <person name="Barker E."/>
            <person name="Bennetzen J."/>
            <person name="Bezanilla M."/>
            <person name="Blankenship R."/>
            <person name="Cho S.H."/>
            <person name="Dutcher S."/>
            <person name="Estelle M."/>
            <person name="Fawcett J.A."/>
            <person name="Gundlach H."/>
            <person name="Hanada K."/>
            <person name="Heyl A."/>
            <person name="Hicks K.A."/>
            <person name="Hugh J."/>
            <person name="Lohr M."/>
            <person name="Mayer K."/>
            <person name="Melkozernov A."/>
            <person name="Murata T."/>
            <person name="Nelson D."/>
            <person name="Pils B."/>
            <person name="Prigge M."/>
            <person name="Reiss B."/>
            <person name="Renner T."/>
            <person name="Rombauts S."/>
            <person name="Rushton P."/>
            <person name="Sanderfoot A."/>
            <person name="Schween G."/>
            <person name="Shiu S.-H."/>
            <person name="Stueber K."/>
            <person name="Theodoulou F.L."/>
            <person name="Tu H."/>
            <person name="Van de Peer Y."/>
            <person name="Verrier P.J."/>
            <person name="Waters E."/>
            <person name="Wood A."/>
            <person name="Yang L."/>
            <person name="Cove D."/>
            <person name="Cuming A."/>
            <person name="Hasebe M."/>
            <person name="Lucas S."/>
            <person name="Mishler D.B."/>
            <person name="Reski R."/>
            <person name="Grigoriev I."/>
            <person name="Quatrano R.S."/>
            <person name="Boore J.L."/>
        </authorList>
    </citation>
    <scope>NUCLEOTIDE SEQUENCE [LARGE SCALE GENOMIC DNA]</scope>
    <source>
        <strain evidence="9 10">cv. Gransden 2004</strain>
    </source>
</reference>
<evidence type="ECO:0000256" key="1">
    <source>
        <dbReference type="ARBA" id="ARBA00022723"/>
    </source>
</evidence>
<dbReference type="OrthoDB" id="3247158at2759"/>